<sequence>MEKKQLTELSALAKDEKIEEYKYQTSLNTHVREEKKLYSGELLELRKRNNGSIFSKNKGHESDPDDHEKKKYRKNSPQKKQCISSKLFADAENNPFLVSKDNLDRGDESDSSLSDIEIVSNCPAIINDVKGLKLGPLPQKESRWLVNDIDVSEKWHLFKEKSLELANKEGLFVESHTQQILSLSHILLLKPKQHCPLMVEVFGDELLETMHKDIIQRFTKQETEFDDEILMKLIRIVKRLQREEITRDNAVSELQILAVSRSYEECAILKAIRNIVPRTTLKSSIGEVELCTTYIDPILCPLFMDPDRGIFLRWSNKETAESKARKPIGRAKQPDAIINEIDQLSWSLSKGHGEAKVQDEANNLYLLCTDLIRVSVFNKDAIDFYNMNCMLGFQVVGHHISFYLTTLLCDALYVTVEVCHVDVPMSLEQIIEEIANLRIENTKLKQIIKQNRTTNNVSQYSVSPTLSVTLQTPIPSSIIAHSDTDNNTNSVNLEQTQSAISPEINSNNNLDHPSSVEKVENILDNTSNHSATASDNSDIYQESDIQYSEPLIHTNTKSPEDKEIDDFQDRQKSIQSNSQLQVSNSSTSLHNKQSQNGTPSKIVEA</sequence>
<dbReference type="EMBL" id="CAJVPK010002762">
    <property type="protein sequence ID" value="CAG8618245.1"/>
    <property type="molecule type" value="Genomic_DNA"/>
</dbReference>
<feature type="non-terminal residue" evidence="2">
    <location>
        <position position="1"/>
    </location>
</feature>
<keyword evidence="3" id="KW-1185">Reference proteome</keyword>
<feature type="compositionally biased region" description="Low complexity" evidence="1">
    <location>
        <begin position="573"/>
        <end position="589"/>
    </location>
</feature>
<gene>
    <name evidence="2" type="ORF">DEBURN_LOCUS10261</name>
</gene>
<evidence type="ECO:0000313" key="3">
    <source>
        <dbReference type="Proteomes" id="UP000789706"/>
    </source>
</evidence>
<dbReference type="Proteomes" id="UP000789706">
    <property type="component" value="Unassembled WGS sequence"/>
</dbReference>
<proteinExistence type="predicted"/>
<dbReference type="AlphaFoldDB" id="A0A9N9CY36"/>
<feature type="region of interest" description="Disordered" evidence="1">
    <location>
        <begin position="49"/>
        <end position="80"/>
    </location>
</feature>
<feature type="compositionally biased region" description="Polar residues" evidence="1">
    <location>
        <begin position="590"/>
        <end position="599"/>
    </location>
</feature>
<organism evidence="2 3">
    <name type="scientific">Diversispora eburnea</name>
    <dbReference type="NCBI Taxonomy" id="1213867"/>
    <lineage>
        <taxon>Eukaryota</taxon>
        <taxon>Fungi</taxon>
        <taxon>Fungi incertae sedis</taxon>
        <taxon>Mucoromycota</taxon>
        <taxon>Glomeromycotina</taxon>
        <taxon>Glomeromycetes</taxon>
        <taxon>Diversisporales</taxon>
        <taxon>Diversisporaceae</taxon>
        <taxon>Diversispora</taxon>
    </lineage>
</organism>
<evidence type="ECO:0000256" key="1">
    <source>
        <dbReference type="SAM" id="MobiDB-lite"/>
    </source>
</evidence>
<accession>A0A9N9CY36</accession>
<reference evidence="2" key="1">
    <citation type="submission" date="2021-06" db="EMBL/GenBank/DDBJ databases">
        <authorList>
            <person name="Kallberg Y."/>
            <person name="Tangrot J."/>
            <person name="Rosling A."/>
        </authorList>
    </citation>
    <scope>NUCLEOTIDE SEQUENCE</scope>
    <source>
        <strain evidence="2">AZ414A</strain>
    </source>
</reference>
<name>A0A9N9CY36_9GLOM</name>
<dbReference type="OrthoDB" id="2225686at2759"/>
<evidence type="ECO:0000313" key="2">
    <source>
        <dbReference type="EMBL" id="CAG8618245.1"/>
    </source>
</evidence>
<feature type="region of interest" description="Disordered" evidence="1">
    <location>
        <begin position="552"/>
        <end position="605"/>
    </location>
</feature>
<feature type="compositionally biased region" description="Basic and acidic residues" evidence="1">
    <location>
        <begin position="58"/>
        <end position="69"/>
    </location>
</feature>
<feature type="compositionally biased region" description="Basic and acidic residues" evidence="1">
    <location>
        <begin position="558"/>
        <end position="572"/>
    </location>
</feature>
<protein>
    <submittedName>
        <fullName evidence="2">6558_t:CDS:1</fullName>
    </submittedName>
</protein>
<comment type="caution">
    <text evidence="2">The sequence shown here is derived from an EMBL/GenBank/DDBJ whole genome shotgun (WGS) entry which is preliminary data.</text>
</comment>